<dbReference type="Gene3D" id="3.40.50.300">
    <property type="entry name" value="P-loop containing nucleotide triphosphate hydrolases"/>
    <property type="match status" value="2"/>
</dbReference>
<dbReference type="InterPro" id="IPR027417">
    <property type="entry name" value="P-loop_NTPase"/>
</dbReference>
<evidence type="ECO:0000256" key="5">
    <source>
        <dbReference type="ARBA" id="ARBA00022737"/>
    </source>
</evidence>
<keyword evidence="12" id="KW-1185">Reference proteome</keyword>
<dbReference type="PANTHER" id="PTHR43790">
    <property type="entry name" value="CARBOHYDRATE TRANSPORT ATP-BINDING PROTEIN MG119-RELATED"/>
    <property type="match status" value="1"/>
</dbReference>
<evidence type="ECO:0000256" key="2">
    <source>
        <dbReference type="ARBA" id="ARBA00022448"/>
    </source>
</evidence>
<keyword evidence="9" id="KW-0472">Membrane</keyword>
<dbReference type="InterPro" id="IPR003439">
    <property type="entry name" value="ABC_transporter-like_ATP-bd"/>
</dbReference>
<dbReference type="Pfam" id="PF00005">
    <property type="entry name" value="ABC_tran"/>
    <property type="match status" value="2"/>
</dbReference>
<keyword evidence="2" id="KW-0813">Transport</keyword>
<dbReference type="CDD" id="cd03216">
    <property type="entry name" value="ABC_Carb_Monos_I"/>
    <property type="match status" value="1"/>
</dbReference>
<protein>
    <submittedName>
        <fullName evidence="11">Monosaccharide ABC transporter ATP-binding protein, CUT2 family</fullName>
    </submittedName>
</protein>
<feature type="domain" description="ABC transporter" evidence="10">
    <location>
        <begin position="254"/>
        <end position="496"/>
    </location>
</feature>
<evidence type="ECO:0000256" key="9">
    <source>
        <dbReference type="ARBA" id="ARBA00023136"/>
    </source>
</evidence>
<dbReference type="AlphaFoldDB" id="A0A1I4PK98"/>
<dbReference type="RefSeq" id="WP_090943446.1">
    <property type="nucleotide sequence ID" value="NZ_FOTS01000065.1"/>
</dbReference>
<keyword evidence="5" id="KW-0677">Repeat</keyword>
<dbReference type="Proteomes" id="UP000199520">
    <property type="component" value="Unassembled WGS sequence"/>
</dbReference>
<keyword evidence="4" id="KW-0762">Sugar transport</keyword>
<gene>
    <name evidence="11" type="ORF">SAMN04490355_106519</name>
</gene>
<proteinExistence type="predicted"/>
<organism evidence="11 12">
    <name type="scientific">Pelosinus propionicus DSM 13327</name>
    <dbReference type="NCBI Taxonomy" id="1123291"/>
    <lineage>
        <taxon>Bacteria</taxon>
        <taxon>Bacillati</taxon>
        <taxon>Bacillota</taxon>
        <taxon>Negativicutes</taxon>
        <taxon>Selenomonadales</taxon>
        <taxon>Sporomusaceae</taxon>
        <taxon>Pelosinus</taxon>
    </lineage>
</organism>
<dbReference type="InterPro" id="IPR017871">
    <property type="entry name" value="ABC_transporter-like_CS"/>
</dbReference>
<evidence type="ECO:0000256" key="6">
    <source>
        <dbReference type="ARBA" id="ARBA00022741"/>
    </source>
</evidence>
<evidence type="ECO:0000259" key="10">
    <source>
        <dbReference type="PROSITE" id="PS50893"/>
    </source>
</evidence>
<keyword evidence="7 11" id="KW-0067">ATP-binding</keyword>
<dbReference type="GO" id="GO:0016887">
    <property type="term" value="F:ATP hydrolysis activity"/>
    <property type="evidence" value="ECO:0007669"/>
    <property type="project" value="InterPro"/>
</dbReference>
<evidence type="ECO:0000256" key="3">
    <source>
        <dbReference type="ARBA" id="ARBA00022475"/>
    </source>
</evidence>
<sequence length="497" mass="55540">MSKVILEMKNIHKRFPGVYALKDVNFELQAGEVHGVLGENGAGKSTLMKVLGGIYKVDDGEIYIEGQKIAIHDVEDSQNAGVSIIHQELVLVPHMSVAENIFSGREPTGRFGFIKKEEMLEKAQRLLDFFHLDINASQLVCKLNIAEQQMVEVARAISFNSKILVMDEPTSSLTEKEVRFLFATIQNLKSQGVGIIYISHRMSELFRITDRITVMRDGQYISTKMTNQTNVNELISLMVGRELTSYYHKISHGLGENALEVKELTRRGVFSNINFNLREGEILGFSGLVGAGRSEIMKSIFGLDRFDSGEIYIRGKEVTIKSPNDAMNFGIALVPENRKDEGLIMKGQVGYNMTLRILNQFIKFINVNTAHENQIISTYVKKLGIRTSSTLQLISNLSGGNQQKVVIAKWLAAKPQILILDEPTRGVDVNAKAEIYEIMNRLAQEGVAIIMISSELPEIINMSDRVIVVRNGSIAGMLKREEFSQERIMHMATGGIS</sequence>
<dbReference type="PROSITE" id="PS50893">
    <property type="entry name" value="ABC_TRANSPORTER_2"/>
    <property type="match status" value="2"/>
</dbReference>
<dbReference type="PANTHER" id="PTHR43790:SF3">
    <property type="entry name" value="D-ALLOSE IMPORT ATP-BINDING PROTEIN ALSA-RELATED"/>
    <property type="match status" value="1"/>
</dbReference>
<dbReference type="SMART" id="SM00382">
    <property type="entry name" value="AAA"/>
    <property type="match status" value="2"/>
</dbReference>
<evidence type="ECO:0000313" key="12">
    <source>
        <dbReference type="Proteomes" id="UP000199520"/>
    </source>
</evidence>
<keyword evidence="6" id="KW-0547">Nucleotide-binding</keyword>
<accession>A0A1I4PK98</accession>
<dbReference type="FunFam" id="3.40.50.300:FF:000127">
    <property type="entry name" value="Ribose import ATP-binding protein RbsA"/>
    <property type="match status" value="1"/>
</dbReference>
<dbReference type="PROSITE" id="PS00211">
    <property type="entry name" value="ABC_TRANSPORTER_1"/>
    <property type="match status" value="1"/>
</dbReference>
<evidence type="ECO:0000256" key="8">
    <source>
        <dbReference type="ARBA" id="ARBA00022967"/>
    </source>
</evidence>
<feature type="domain" description="ABC transporter" evidence="10">
    <location>
        <begin position="6"/>
        <end position="242"/>
    </location>
</feature>
<dbReference type="CDD" id="cd03215">
    <property type="entry name" value="ABC_Carb_Monos_II"/>
    <property type="match status" value="1"/>
</dbReference>
<dbReference type="OrthoDB" id="501320at2"/>
<comment type="subcellular location">
    <subcellularLocation>
        <location evidence="1">Cell membrane</location>
        <topology evidence="1">Peripheral membrane protein</topology>
    </subcellularLocation>
</comment>
<dbReference type="GO" id="GO:0005886">
    <property type="term" value="C:plasma membrane"/>
    <property type="evidence" value="ECO:0007669"/>
    <property type="project" value="UniProtKB-SubCell"/>
</dbReference>
<reference evidence="12" key="1">
    <citation type="submission" date="2016-10" db="EMBL/GenBank/DDBJ databases">
        <authorList>
            <person name="Varghese N."/>
            <person name="Submissions S."/>
        </authorList>
    </citation>
    <scope>NUCLEOTIDE SEQUENCE [LARGE SCALE GENOMIC DNA]</scope>
    <source>
        <strain evidence="12">DSM 13327</strain>
    </source>
</reference>
<keyword evidence="8" id="KW-1278">Translocase</keyword>
<evidence type="ECO:0000256" key="7">
    <source>
        <dbReference type="ARBA" id="ARBA00022840"/>
    </source>
</evidence>
<evidence type="ECO:0000313" key="11">
    <source>
        <dbReference type="EMBL" id="SFM27945.1"/>
    </source>
</evidence>
<dbReference type="EMBL" id="FOTS01000065">
    <property type="protein sequence ID" value="SFM27945.1"/>
    <property type="molecule type" value="Genomic_DNA"/>
</dbReference>
<dbReference type="InterPro" id="IPR050107">
    <property type="entry name" value="ABC_carbohydrate_import_ATPase"/>
</dbReference>
<evidence type="ECO:0000256" key="4">
    <source>
        <dbReference type="ARBA" id="ARBA00022597"/>
    </source>
</evidence>
<dbReference type="SUPFAM" id="SSF52540">
    <property type="entry name" value="P-loop containing nucleoside triphosphate hydrolases"/>
    <property type="match status" value="2"/>
</dbReference>
<name>A0A1I4PK98_9FIRM</name>
<evidence type="ECO:0000256" key="1">
    <source>
        <dbReference type="ARBA" id="ARBA00004202"/>
    </source>
</evidence>
<dbReference type="STRING" id="1123291.SAMN04490355_106519"/>
<keyword evidence="3" id="KW-1003">Cell membrane</keyword>
<dbReference type="InterPro" id="IPR003593">
    <property type="entry name" value="AAA+_ATPase"/>
</dbReference>
<dbReference type="GO" id="GO:0005524">
    <property type="term" value="F:ATP binding"/>
    <property type="evidence" value="ECO:0007669"/>
    <property type="project" value="UniProtKB-KW"/>
</dbReference>